<comment type="caution">
    <text evidence="2">The sequence shown here is derived from an EMBL/GenBank/DDBJ whole genome shotgun (WGS) entry which is preliminary data.</text>
</comment>
<evidence type="ECO:0000313" key="2">
    <source>
        <dbReference type="EMBL" id="TDO25669.1"/>
    </source>
</evidence>
<dbReference type="RefSeq" id="WP_133475168.1">
    <property type="nucleotide sequence ID" value="NZ_SNWP01000012.1"/>
</dbReference>
<feature type="domain" description="Pvc16 N-terminal" evidence="1">
    <location>
        <begin position="8"/>
        <end position="180"/>
    </location>
</feature>
<organism evidence="2 3">
    <name type="scientific">Sediminibacterium goheungense</name>
    <dbReference type="NCBI Taxonomy" id="1086393"/>
    <lineage>
        <taxon>Bacteria</taxon>
        <taxon>Pseudomonadati</taxon>
        <taxon>Bacteroidota</taxon>
        <taxon>Chitinophagia</taxon>
        <taxon>Chitinophagales</taxon>
        <taxon>Chitinophagaceae</taxon>
        <taxon>Sediminibacterium</taxon>
    </lineage>
</organism>
<sequence length="190" mass="21078">MIYESLNCVAEELNEYFRSKLRISEDKVVLSGIVNQDGTIAIQGENKVLITLINTEKEPSVKSNASAGGARTFANTSSAMSVNLYVLFSSYFTGANYPEALRFLSFVIAFLQEKNVFSLANTPRLDPSIEKLTFEMESLSSEKLNNVWATLGAKYMPSVVYKIRMLTFDSSVIREYRPAVAGVERASDAV</sequence>
<reference evidence="2 3" key="1">
    <citation type="submission" date="2019-03" db="EMBL/GenBank/DDBJ databases">
        <title>Genomic Encyclopedia of Archaeal and Bacterial Type Strains, Phase II (KMG-II): from individual species to whole genera.</title>
        <authorList>
            <person name="Goeker M."/>
        </authorList>
    </citation>
    <scope>NUCLEOTIDE SEQUENCE [LARGE SCALE GENOMIC DNA]</scope>
    <source>
        <strain evidence="2 3">DSM 28323</strain>
    </source>
</reference>
<protein>
    <submittedName>
        <fullName evidence="2">Uncharacterized protein DUF4255</fullName>
    </submittedName>
</protein>
<dbReference type="Proteomes" id="UP000295741">
    <property type="component" value="Unassembled WGS sequence"/>
</dbReference>
<dbReference type="Pfam" id="PF14065">
    <property type="entry name" value="Pvc16_N"/>
    <property type="match status" value="1"/>
</dbReference>
<evidence type="ECO:0000313" key="3">
    <source>
        <dbReference type="Proteomes" id="UP000295741"/>
    </source>
</evidence>
<name>A0A4R6IT32_9BACT</name>
<proteinExistence type="predicted"/>
<dbReference type="EMBL" id="SNWP01000012">
    <property type="protein sequence ID" value="TDO25669.1"/>
    <property type="molecule type" value="Genomic_DNA"/>
</dbReference>
<accession>A0A4R6IT32</accession>
<dbReference type="InterPro" id="IPR025351">
    <property type="entry name" value="Pvc16_N"/>
</dbReference>
<dbReference type="OrthoDB" id="7560784at2"/>
<dbReference type="AlphaFoldDB" id="A0A4R6IT32"/>
<gene>
    <name evidence="2" type="ORF">BC659_2591</name>
</gene>
<keyword evidence="3" id="KW-1185">Reference proteome</keyword>
<evidence type="ECO:0000259" key="1">
    <source>
        <dbReference type="Pfam" id="PF14065"/>
    </source>
</evidence>